<evidence type="ECO:0000256" key="1">
    <source>
        <dbReference type="ARBA" id="ARBA00008834"/>
    </source>
</evidence>
<dbReference type="InterPro" id="IPR011050">
    <property type="entry name" value="Pectin_lyase_fold/virulence"/>
</dbReference>
<dbReference type="PROSITE" id="PS00502">
    <property type="entry name" value="POLYGALACTURONASE"/>
    <property type="match status" value="1"/>
</dbReference>
<dbReference type="InterPro" id="IPR006626">
    <property type="entry name" value="PbH1"/>
</dbReference>
<accession>A0ABW1ZEQ7</accession>
<keyword evidence="5" id="KW-0732">Signal</keyword>
<keyword evidence="7" id="KW-1185">Reference proteome</keyword>
<evidence type="ECO:0000256" key="5">
    <source>
        <dbReference type="SAM" id="SignalP"/>
    </source>
</evidence>
<dbReference type="EMBL" id="JBHSWI010000001">
    <property type="protein sequence ID" value="MFC6647475.1"/>
    <property type="molecule type" value="Genomic_DNA"/>
</dbReference>
<evidence type="ECO:0000256" key="2">
    <source>
        <dbReference type="ARBA" id="ARBA00022801"/>
    </source>
</evidence>
<dbReference type="GO" id="GO:0016798">
    <property type="term" value="F:hydrolase activity, acting on glycosyl bonds"/>
    <property type="evidence" value="ECO:0007669"/>
    <property type="project" value="UniProtKB-KW"/>
</dbReference>
<organism evidence="6 7">
    <name type="scientific">Granulicella cerasi</name>
    <dbReference type="NCBI Taxonomy" id="741063"/>
    <lineage>
        <taxon>Bacteria</taxon>
        <taxon>Pseudomonadati</taxon>
        <taxon>Acidobacteriota</taxon>
        <taxon>Terriglobia</taxon>
        <taxon>Terriglobales</taxon>
        <taxon>Acidobacteriaceae</taxon>
        <taxon>Granulicella</taxon>
    </lineage>
</organism>
<sequence>MNDVKRGRFIAVAVMLAGLAAPVAIAQKSCDVRTYGAKPDGTTKNTLAIQKAIDECAKAGGGTVLLAGGNYVSGPIDLRSHVTLNIAKDSAILGSEDFDDYPNITELGEPGRKPLIGANHAEDIAITGGGTVDGRGEKWWVEARKVKNSGIVGQGFLRPRLIVISYSKDFRMDHVTVKDSPMWQIVPYYTDGIKIQDVKVLADPHSPNTDGIDPFSSSNILIERVTADVGDDNIAIKSGNINSPGPDAPSKNIVIRDCTFLHGHGLSIGSEIAGGAQNVSIENVKFDGTDQGIRIKANRDRGHDVSGIRVKNIEMKNVKNAILISEYYPKVFPPAGDGPAPITRLTPFFHDIQIEHVKVTNSKAAGVILGLPESPVKDVLLKDVSIDAEVGMTVGNAEVKMEGVHITAQKGPAIVEATGAKIQQTK</sequence>
<dbReference type="Pfam" id="PF00295">
    <property type="entry name" value="Glyco_hydro_28"/>
    <property type="match status" value="1"/>
</dbReference>
<dbReference type="InterPro" id="IPR051801">
    <property type="entry name" value="GH28_Enzymes"/>
</dbReference>
<dbReference type="SMART" id="SM00710">
    <property type="entry name" value="PbH1"/>
    <property type="match status" value="6"/>
</dbReference>
<dbReference type="SUPFAM" id="SSF51126">
    <property type="entry name" value="Pectin lyase-like"/>
    <property type="match status" value="1"/>
</dbReference>
<keyword evidence="3 4" id="KW-0326">Glycosidase</keyword>
<reference evidence="7" key="1">
    <citation type="journal article" date="2019" name="Int. J. Syst. Evol. Microbiol.">
        <title>The Global Catalogue of Microorganisms (GCM) 10K type strain sequencing project: providing services to taxonomists for standard genome sequencing and annotation.</title>
        <authorList>
            <consortium name="The Broad Institute Genomics Platform"/>
            <consortium name="The Broad Institute Genome Sequencing Center for Infectious Disease"/>
            <person name="Wu L."/>
            <person name="Ma J."/>
        </authorList>
    </citation>
    <scope>NUCLEOTIDE SEQUENCE [LARGE SCALE GENOMIC DNA]</scope>
    <source>
        <strain evidence="7">CGMCC 1.16026</strain>
    </source>
</reference>
<evidence type="ECO:0000313" key="7">
    <source>
        <dbReference type="Proteomes" id="UP001596391"/>
    </source>
</evidence>
<feature type="chain" id="PRO_5045850418" evidence="5">
    <location>
        <begin position="27"/>
        <end position="426"/>
    </location>
</feature>
<dbReference type="Gene3D" id="2.160.20.10">
    <property type="entry name" value="Single-stranded right-handed beta-helix, Pectin lyase-like"/>
    <property type="match status" value="1"/>
</dbReference>
<evidence type="ECO:0000256" key="3">
    <source>
        <dbReference type="ARBA" id="ARBA00023295"/>
    </source>
</evidence>
<dbReference type="PANTHER" id="PTHR31339:SF3">
    <property type="entry name" value="PECTIN LYASE-LIKE SUPERFAMILY PROTEIN"/>
    <property type="match status" value="1"/>
</dbReference>
<proteinExistence type="inferred from homology"/>
<dbReference type="PANTHER" id="PTHR31339">
    <property type="entry name" value="PECTIN LYASE-RELATED"/>
    <property type="match status" value="1"/>
</dbReference>
<comment type="caution">
    <text evidence="6">The sequence shown here is derived from an EMBL/GenBank/DDBJ whole genome shotgun (WGS) entry which is preliminary data.</text>
</comment>
<keyword evidence="2 4" id="KW-0378">Hydrolase</keyword>
<feature type="signal peptide" evidence="5">
    <location>
        <begin position="1"/>
        <end position="26"/>
    </location>
</feature>
<dbReference type="Proteomes" id="UP001596391">
    <property type="component" value="Unassembled WGS sequence"/>
</dbReference>
<name>A0ABW1ZEQ7_9BACT</name>
<gene>
    <name evidence="6" type="ORF">ACFQBQ_18235</name>
</gene>
<evidence type="ECO:0000256" key="4">
    <source>
        <dbReference type="RuleBase" id="RU361169"/>
    </source>
</evidence>
<evidence type="ECO:0000313" key="6">
    <source>
        <dbReference type="EMBL" id="MFC6647475.1"/>
    </source>
</evidence>
<protein>
    <submittedName>
        <fullName evidence="6">Glycoside hydrolase family 28 protein</fullName>
        <ecNumber evidence="6">3.2.1.-</ecNumber>
    </submittedName>
</protein>
<dbReference type="EC" id="3.2.1.-" evidence="6"/>
<dbReference type="InterPro" id="IPR012334">
    <property type="entry name" value="Pectin_lyas_fold"/>
</dbReference>
<comment type="similarity">
    <text evidence="1 4">Belongs to the glycosyl hydrolase 28 family.</text>
</comment>
<dbReference type="InterPro" id="IPR000743">
    <property type="entry name" value="Glyco_hydro_28"/>
</dbReference>
<dbReference type="RefSeq" id="WP_263370631.1">
    <property type="nucleotide sequence ID" value="NZ_JAGSYD010000002.1"/>
</dbReference>